<protein>
    <submittedName>
        <fullName evidence="2">Uncharacterized protein</fullName>
    </submittedName>
</protein>
<evidence type="ECO:0000256" key="1">
    <source>
        <dbReference type="SAM" id="Phobius"/>
    </source>
</evidence>
<reference evidence="3" key="1">
    <citation type="submission" date="2016-10" db="EMBL/GenBank/DDBJ databases">
        <authorList>
            <person name="Varghese N."/>
            <person name="Submissions S."/>
        </authorList>
    </citation>
    <scope>NUCLEOTIDE SEQUENCE [LARGE SCALE GENOMIC DNA]</scope>
    <source>
        <strain evidence="3">IBRC-M 10655</strain>
    </source>
</reference>
<feature type="transmembrane region" description="Helical" evidence="1">
    <location>
        <begin position="50"/>
        <end position="69"/>
    </location>
</feature>
<dbReference type="EMBL" id="FNJB01000020">
    <property type="protein sequence ID" value="SDP88618.1"/>
    <property type="molecule type" value="Genomic_DNA"/>
</dbReference>
<feature type="transmembrane region" description="Helical" evidence="1">
    <location>
        <begin position="76"/>
        <end position="93"/>
    </location>
</feature>
<gene>
    <name evidence="2" type="ORF">SAMN05192558_1202</name>
</gene>
<keyword evidence="1" id="KW-0472">Membrane</keyword>
<dbReference type="OrthoDB" id="3691820at2"/>
<accession>A0A1H0WDE2</accession>
<organism evidence="2 3">
    <name type="scientific">Actinokineospora alba</name>
    <dbReference type="NCBI Taxonomy" id="504798"/>
    <lineage>
        <taxon>Bacteria</taxon>
        <taxon>Bacillati</taxon>
        <taxon>Actinomycetota</taxon>
        <taxon>Actinomycetes</taxon>
        <taxon>Pseudonocardiales</taxon>
        <taxon>Pseudonocardiaceae</taxon>
        <taxon>Actinokineospora</taxon>
    </lineage>
</organism>
<name>A0A1H0WDE2_9PSEU</name>
<dbReference type="RefSeq" id="WP_091383729.1">
    <property type="nucleotide sequence ID" value="NZ_FNDV01000007.1"/>
</dbReference>
<evidence type="ECO:0000313" key="2">
    <source>
        <dbReference type="EMBL" id="SDP88618.1"/>
    </source>
</evidence>
<feature type="transmembrane region" description="Helical" evidence="1">
    <location>
        <begin position="113"/>
        <end position="130"/>
    </location>
</feature>
<proteinExistence type="predicted"/>
<sequence>MIAAAGLVAVVAGMFLPWFRSGAVLRDSFQLIGVIQTLGFLRGDVLELLLYIWFGLVPVVTLSVVAYTFGLYRTSATICVILTIFTGTISGVATVESGGEESSLGIASTGPTVTLIGSLVALIGAVGIFVSRRKSASRIAGGEP</sequence>
<dbReference type="Proteomes" id="UP000199651">
    <property type="component" value="Unassembled WGS sequence"/>
</dbReference>
<dbReference type="AlphaFoldDB" id="A0A1H0WDE2"/>
<keyword evidence="1" id="KW-0812">Transmembrane</keyword>
<keyword evidence="1" id="KW-1133">Transmembrane helix</keyword>
<evidence type="ECO:0000313" key="3">
    <source>
        <dbReference type="Proteomes" id="UP000199651"/>
    </source>
</evidence>
<keyword evidence="3" id="KW-1185">Reference proteome</keyword>